<reference evidence="1 2" key="1">
    <citation type="submission" date="2016-07" db="EMBL/GenBank/DDBJ databases">
        <title>Pervasive Adenine N6-methylation of Active Genes in Fungi.</title>
        <authorList>
            <consortium name="DOE Joint Genome Institute"/>
            <person name="Mondo S.J."/>
            <person name="Dannebaum R.O."/>
            <person name="Kuo R.C."/>
            <person name="Labutti K."/>
            <person name="Haridas S."/>
            <person name="Kuo A."/>
            <person name="Salamov A."/>
            <person name="Ahrendt S.R."/>
            <person name="Lipzen A."/>
            <person name="Sullivan W."/>
            <person name="Andreopoulos W.B."/>
            <person name="Clum A."/>
            <person name="Lindquist E."/>
            <person name="Daum C."/>
            <person name="Ramamoorthy G.K."/>
            <person name="Gryganskyi A."/>
            <person name="Culley D."/>
            <person name="Magnuson J.K."/>
            <person name="James T.Y."/>
            <person name="O'Malley M.A."/>
            <person name="Stajich J.E."/>
            <person name="Spatafora J.W."/>
            <person name="Visel A."/>
            <person name="Grigoriev I.V."/>
        </authorList>
    </citation>
    <scope>NUCLEOTIDE SEQUENCE [LARGE SCALE GENOMIC DNA]</scope>
    <source>
        <strain evidence="1 2">CBS 115471</strain>
    </source>
</reference>
<dbReference type="AlphaFoldDB" id="A0A1Y1ZKH0"/>
<dbReference type="EMBL" id="MCFA01000074">
    <property type="protein sequence ID" value="ORY10315.1"/>
    <property type="molecule type" value="Genomic_DNA"/>
</dbReference>
<protein>
    <submittedName>
        <fullName evidence="1">Uncharacterized protein</fullName>
    </submittedName>
</protein>
<dbReference type="Proteomes" id="UP000193144">
    <property type="component" value="Unassembled WGS sequence"/>
</dbReference>
<proteinExistence type="predicted"/>
<sequence length="111" mass="12312">MKFIIPILARACSVSAFVATPRRTVAEEFTAWNLCHVKNTMACNVESDTACDNNGYHVMVCKVGFADRKSLSWTYGRNCPDHGEHCDCATVSTISLSSRRTSRCMRSAVFP</sequence>
<name>A0A1Y1ZKH0_9PLEO</name>
<accession>A0A1Y1ZKH0</accession>
<gene>
    <name evidence="1" type="ORF">BCR34DRAFT_588655</name>
</gene>
<evidence type="ECO:0000313" key="2">
    <source>
        <dbReference type="Proteomes" id="UP000193144"/>
    </source>
</evidence>
<organism evidence="1 2">
    <name type="scientific">Clohesyomyces aquaticus</name>
    <dbReference type="NCBI Taxonomy" id="1231657"/>
    <lineage>
        <taxon>Eukaryota</taxon>
        <taxon>Fungi</taxon>
        <taxon>Dikarya</taxon>
        <taxon>Ascomycota</taxon>
        <taxon>Pezizomycotina</taxon>
        <taxon>Dothideomycetes</taxon>
        <taxon>Pleosporomycetidae</taxon>
        <taxon>Pleosporales</taxon>
        <taxon>Lindgomycetaceae</taxon>
        <taxon>Clohesyomyces</taxon>
    </lineage>
</organism>
<evidence type="ECO:0000313" key="1">
    <source>
        <dbReference type="EMBL" id="ORY10315.1"/>
    </source>
</evidence>
<keyword evidence="2" id="KW-1185">Reference proteome</keyword>
<comment type="caution">
    <text evidence="1">The sequence shown here is derived from an EMBL/GenBank/DDBJ whole genome shotgun (WGS) entry which is preliminary data.</text>
</comment>